<proteinExistence type="predicted"/>
<sequence>MSPIPIVICGRHPNIGKAAREGIKPEYDVIHINLSVEEATSSIPLLLSSKSPPNSSSNIGSQNYGERPAAIALGGGFNDEMFTEIKGSCGEENMVWVRADTTKTAEMPDINDQEAYGKAMGVRLKKCLDELKVGKEGGTTEGVWFF</sequence>
<dbReference type="EMBL" id="CAJRGZ010000032">
    <property type="protein sequence ID" value="CAG5187842.1"/>
    <property type="molecule type" value="Genomic_DNA"/>
</dbReference>
<gene>
    <name evidence="1" type="ORF">ALTATR162_LOCUS11803</name>
</gene>
<dbReference type="Proteomes" id="UP000676310">
    <property type="component" value="Unassembled WGS sequence"/>
</dbReference>
<dbReference type="GeneID" id="67012116"/>
<comment type="caution">
    <text evidence="1">The sequence shown here is derived from an EMBL/GenBank/DDBJ whole genome shotgun (WGS) entry which is preliminary data.</text>
</comment>
<reference evidence="1" key="1">
    <citation type="submission" date="2021-05" db="EMBL/GenBank/DDBJ databases">
        <authorList>
            <person name="Stam R."/>
        </authorList>
    </citation>
    <scope>NUCLEOTIDE SEQUENCE</scope>
    <source>
        <strain evidence="1">CS162</strain>
    </source>
</reference>
<accession>A0A8J2IDG9</accession>
<keyword evidence="2" id="KW-1185">Reference proteome</keyword>
<dbReference type="OrthoDB" id="3649348at2759"/>
<evidence type="ECO:0000313" key="1">
    <source>
        <dbReference type="EMBL" id="CAG5187842.1"/>
    </source>
</evidence>
<dbReference type="RefSeq" id="XP_043175380.1">
    <property type="nucleotide sequence ID" value="XM_043319445.1"/>
</dbReference>
<protein>
    <submittedName>
        <fullName evidence="1">Uncharacterized protein</fullName>
    </submittedName>
</protein>
<dbReference type="AlphaFoldDB" id="A0A8J2IDG9"/>
<evidence type="ECO:0000313" key="2">
    <source>
        <dbReference type="Proteomes" id="UP000676310"/>
    </source>
</evidence>
<name>A0A8J2IDG9_9PLEO</name>
<organism evidence="1 2">
    <name type="scientific">Alternaria atra</name>
    <dbReference type="NCBI Taxonomy" id="119953"/>
    <lineage>
        <taxon>Eukaryota</taxon>
        <taxon>Fungi</taxon>
        <taxon>Dikarya</taxon>
        <taxon>Ascomycota</taxon>
        <taxon>Pezizomycotina</taxon>
        <taxon>Dothideomycetes</taxon>
        <taxon>Pleosporomycetidae</taxon>
        <taxon>Pleosporales</taxon>
        <taxon>Pleosporineae</taxon>
        <taxon>Pleosporaceae</taxon>
        <taxon>Alternaria</taxon>
        <taxon>Alternaria sect. Ulocladioides</taxon>
    </lineage>
</organism>